<keyword evidence="1" id="KW-0238">DNA-binding</keyword>
<dbReference type="PROSITE" id="PS50937">
    <property type="entry name" value="HTH_MERR_2"/>
    <property type="match status" value="1"/>
</dbReference>
<dbReference type="GO" id="GO:0003700">
    <property type="term" value="F:DNA-binding transcription factor activity"/>
    <property type="evidence" value="ECO:0007669"/>
    <property type="project" value="InterPro"/>
</dbReference>
<dbReference type="GO" id="GO:0003677">
    <property type="term" value="F:DNA binding"/>
    <property type="evidence" value="ECO:0007669"/>
    <property type="project" value="UniProtKB-KW"/>
</dbReference>
<dbReference type="AlphaFoldDB" id="A0A4R7PAU0"/>
<gene>
    <name evidence="4" type="ORF">DFR24_0106</name>
</gene>
<dbReference type="SMART" id="SM00422">
    <property type="entry name" value="HTH_MERR"/>
    <property type="match status" value="1"/>
</dbReference>
<dbReference type="PRINTS" id="PR00040">
    <property type="entry name" value="HTHMERR"/>
</dbReference>
<evidence type="ECO:0000259" key="3">
    <source>
        <dbReference type="PROSITE" id="PS50937"/>
    </source>
</evidence>
<comment type="caution">
    <text evidence="4">The sequence shown here is derived from an EMBL/GenBank/DDBJ whole genome shotgun (WGS) entry which is preliminary data.</text>
</comment>
<feature type="domain" description="HTH merR-type" evidence="3">
    <location>
        <begin position="40"/>
        <end position="108"/>
    </location>
</feature>
<dbReference type="CDD" id="cd04778">
    <property type="entry name" value="HTH_MerR-like_sg2"/>
    <property type="match status" value="1"/>
</dbReference>
<dbReference type="InterPro" id="IPR009061">
    <property type="entry name" value="DNA-bd_dom_put_sf"/>
</dbReference>
<dbReference type="Pfam" id="PF13411">
    <property type="entry name" value="MerR_1"/>
    <property type="match status" value="1"/>
</dbReference>
<evidence type="ECO:0000256" key="2">
    <source>
        <dbReference type="SAM" id="Coils"/>
    </source>
</evidence>
<keyword evidence="2" id="KW-0175">Coiled coil</keyword>
<protein>
    <submittedName>
        <fullName evidence="4">MerR-like DNA binding protein</fullName>
    </submittedName>
</protein>
<dbReference type="EMBL" id="SOBT01000008">
    <property type="protein sequence ID" value="TDU30752.1"/>
    <property type="molecule type" value="Genomic_DNA"/>
</dbReference>
<dbReference type="Proteomes" id="UP000295341">
    <property type="component" value="Unassembled WGS sequence"/>
</dbReference>
<keyword evidence="5" id="KW-1185">Reference proteome</keyword>
<sequence>MVSEAASAYISGMAPKSSTIAARRTPSTKKSTSHGGDELEFTIDELAREASTTVRNVRAYQDRGLLPPPLKRGRTGWYSRDHLARLRLINSLLSRGYTLGNIAELLDALERGHDLHQIVGLERAIASPWSAEQPRHFTLPELLKMFGIVFNPRTLAKVIELGLLEPDGLRYRAPSPKMLIAGAELAKAGMPLEDLLKVIEGLRANVQRVADQMVQLIARLLDHYGEGQLPPPEDVPKLAETIWRLRPLAMMAVEAEVSRALEKSANKFLGERVAEILEQMQR</sequence>
<organism evidence="4 5">
    <name type="scientific">Panacagrimonas perspica</name>
    <dbReference type="NCBI Taxonomy" id="381431"/>
    <lineage>
        <taxon>Bacteria</taxon>
        <taxon>Pseudomonadati</taxon>
        <taxon>Pseudomonadota</taxon>
        <taxon>Gammaproteobacteria</taxon>
        <taxon>Nevskiales</taxon>
        <taxon>Nevskiaceae</taxon>
        <taxon>Panacagrimonas</taxon>
    </lineage>
</organism>
<dbReference type="InterPro" id="IPR047057">
    <property type="entry name" value="MerR_fam"/>
</dbReference>
<dbReference type="PANTHER" id="PTHR30204:SF93">
    <property type="entry name" value="HTH MERR-TYPE DOMAIN-CONTAINING PROTEIN"/>
    <property type="match status" value="1"/>
</dbReference>
<dbReference type="SUPFAM" id="SSF46955">
    <property type="entry name" value="Putative DNA-binding domain"/>
    <property type="match status" value="1"/>
</dbReference>
<reference evidence="4 5" key="1">
    <citation type="submission" date="2019-03" db="EMBL/GenBank/DDBJ databases">
        <title>Genomic Encyclopedia of Type Strains, Phase IV (KMG-IV): sequencing the most valuable type-strain genomes for metagenomic binning, comparative biology and taxonomic classification.</title>
        <authorList>
            <person name="Goeker M."/>
        </authorList>
    </citation>
    <scope>NUCLEOTIDE SEQUENCE [LARGE SCALE GENOMIC DNA]</scope>
    <source>
        <strain evidence="4 5">DSM 26377</strain>
    </source>
</reference>
<name>A0A4R7PAU0_9GAMM</name>
<evidence type="ECO:0000313" key="4">
    <source>
        <dbReference type="EMBL" id="TDU30752.1"/>
    </source>
</evidence>
<dbReference type="PANTHER" id="PTHR30204">
    <property type="entry name" value="REDOX-CYCLING DRUG-SENSING TRANSCRIPTIONAL ACTIVATOR SOXR"/>
    <property type="match status" value="1"/>
</dbReference>
<evidence type="ECO:0000256" key="1">
    <source>
        <dbReference type="ARBA" id="ARBA00023125"/>
    </source>
</evidence>
<proteinExistence type="predicted"/>
<accession>A0A4R7PAU0</accession>
<dbReference type="Gene3D" id="1.10.1660.10">
    <property type="match status" value="1"/>
</dbReference>
<feature type="coiled-coil region" evidence="2">
    <location>
        <begin position="192"/>
        <end position="219"/>
    </location>
</feature>
<evidence type="ECO:0000313" key="5">
    <source>
        <dbReference type="Proteomes" id="UP000295341"/>
    </source>
</evidence>
<dbReference type="InterPro" id="IPR000551">
    <property type="entry name" value="MerR-type_HTH_dom"/>
</dbReference>